<gene>
    <name evidence="1" type="ORF">IAA73_00795</name>
</gene>
<dbReference type="AlphaFoldDB" id="A0A9D9HS32"/>
<reference evidence="1" key="1">
    <citation type="submission" date="2020-10" db="EMBL/GenBank/DDBJ databases">
        <authorList>
            <person name="Gilroy R."/>
        </authorList>
    </citation>
    <scope>NUCLEOTIDE SEQUENCE</scope>
    <source>
        <strain evidence="1">G3-3990</strain>
    </source>
</reference>
<dbReference type="EMBL" id="JADIMG010000004">
    <property type="protein sequence ID" value="MBO8458863.1"/>
    <property type="molecule type" value="Genomic_DNA"/>
</dbReference>
<proteinExistence type="predicted"/>
<evidence type="ECO:0000313" key="1">
    <source>
        <dbReference type="EMBL" id="MBO8458863.1"/>
    </source>
</evidence>
<comment type="caution">
    <text evidence="1">The sequence shown here is derived from an EMBL/GenBank/DDBJ whole genome shotgun (WGS) entry which is preliminary data.</text>
</comment>
<organism evidence="1 2">
    <name type="scientific">Candidatus Gallipaludibacter merdavium</name>
    <dbReference type="NCBI Taxonomy" id="2840839"/>
    <lineage>
        <taxon>Bacteria</taxon>
        <taxon>Pseudomonadati</taxon>
        <taxon>Bacteroidota</taxon>
        <taxon>Bacteroidia</taxon>
        <taxon>Bacteroidales</taxon>
        <taxon>Candidatus Gallipaludibacter</taxon>
    </lineage>
</organism>
<dbReference type="Proteomes" id="UP000823641">
    <property type="component" value="Unassembled WGS sequence"/>
</dbReference>
<reference evidence="1" key="2">
    <citation type="journal article" date="2021" name="PeerJ">
        <title>Extensive microbial diversity within the chicken gut microbiome revealed by metagenomics and culture.</title>
        <authorList>
            <person name="Gilroy R."/>
            <person name="Ravi A."/>
            <person name="Getino M."/>
            <person name="Pursley I."/>
            <person name="Horton D.L."/>
            <person name="Alikhan N.F."/>
            <person name="Baker D."/>
            <person name="Gharbi K."/>
            <person name="Hall N."/>
            <person name="Watson M."/>
            <person name="Adriaenssens E.M."/>
            <person name="Foster-Nyarko E."/>
            <person name="Jarju S."/>
            <person name="Secka A."/>
            <person name="Antonio M."/>
            <person name="Oren A."/>
            <person name="Chaudhuri R.R."/>
            <person name="La Ragione R."/>
            <person name="Hildebrand F."/>
            <person name="Pallen M.J."/>
        </authorList>
    </citation>
    <scope>NUCLEOTIDE SEQUENCE</scope>
    <source>
        <strain evidence="1">G3-3990</strain>
    </source>
</reference>
<accession>A0A9D9HS32</accession>
<sequence length="254" mass="29881">MYKANMDVWEESVHNSCLCYSEAKGFYVSNIFCASKEEVLFLPHGNKGFWKKQVQIQKENLTIQIETNFGYASRTYMRAIVERDGERLLDFDLYKLYILNNCSVMTLDVEPYDWENLFNKIIFVSKGFSDSQYTSCAMSYVEELSNLLDKNEILIKGTLNREKIKWNGEYLVTLFAAKKIRDLIKAYNMANITEIFSGKCNRLYNKFLHKIQEIDIDLSDERTIQIEETLFMIHEFMAKNENGLNFLKHFISKS</sequence>
<name>A0A9D9HS32_9BACT</name>
<evidence type="ECO:0000313" key="2">
    <source>
        <dbReference type="Proteomes" id="UP000823641"/>
    </source>
</evidence>
<protein>
    <submittedName>
        <fullName evidence="1">Uncharacterized protein</fullName>
    </submittedName>
</protein>